<dbReference type="Pfam" id="PF06041">
    <property type="entry name" value="DUF924"/>
    <property type="match status" value="1"/>
</dbReference>
<proteinExistence type="predicted"/>
<dbReference type="Gene3D" id="1.25.40.10">
    <property type="entry name" value="Tetratricopeptide repeat domain"/>
    <property type="match status" value="1"/>
</dbReference>
<comment type="caution">
    <text evidence="1">The sequence shown here is derived from an EMBL/GenBank/DDBJ whole genome shotgun (WGS) entry which is preliminary data.</text>
</comment>
<dbReference type="InterPro" id="IPR010323">
    <property type="entry name" value="DUF924"/>
</dbReference>
<dbReference type="Gene3D" id="1.20.58.320">
    <property type="entry name" value="TPR-like"/>
    <property type="match status" value="1"/>
</dbReference>
<gene>
    <name evidence="1" type="ORF">PGX00_20845</name>
</gene>
<dbReference type="Proteomes" id="UP001210678">
    <property type="component" value="Unassembled WGS sequence"/>
</dbReference>
<evidence type="ECO:0000313" key="1">
    <source>
        <dbReference type="EMBL" id="MDB1125975.1"/>
    </source>
</evidence>
<dbReference type="SUPFAM" id="SSF48452">
    <property type="entry name" value="TPR-like"/>
    <property type="match status" value="1"/>
</dbReference>
<dbReference type="EMBL" id="JAQLOI010000003">
    <property type="protein sequence ID" value="MDB1125975.1"/>
    <property type="molecule type" value="Genomic_DNA"/>
</dbReference>
<sequence length="183" mass="21608">MKTEQGYHAVLKFWFVECTPEMWFKKDLNFDQTLKNRFLNLHQQASQGELFQWRMTAQGRLAEIIILDQFSRNIFRDTPAAFANDALALVLAQEAVAIGADHKLDQREKTFIYMPYMHSESQLIHEEALRLFTRLGQQDNLDFEIKHKVIIDRFGRYPHRNDILGRESTQEELNFLKEPNSGF</sequence>
<accession>A0ABT4YWL9</accession>
<dbReference type="RefSeq" id="WP_272140179.1">
    <property type="nucleotide sequence ID" value="NZ_JAQLOI010000003.1"/>
</dbReference>
<evidence type="ECO:0000313" key="2">
    <source>
        <dbReference type="Proteomes" id="UP001210678"/>
    </source>
</evidence>
<protein>
    <submittedName>
        <fullName evidence="1">DUF924 domain-containing protein</fullName>
    </submittedName>
</protein>
<organism evidence="1 2">
    <name type="scientific">Vibrio algarum</name>
    <dbReference type="NCBI Taxonomy" id="3020714"/>
    <lineage>
        <taxon>Bacteria</taxon>
        <taxon>Pseudomonadati</taxon>
        <taxon>Pseudomonadota</taxon>
        <taxon>Gammaproteobacteria</taxon>
        <taxon>Vibrionales</taxon>
        <taxon>Vibrionaceae</taxon>
        <taxon>Vibrio</taxon>
    </lineage>
</organism>
<reference evidence="1 2" key="1">
    <citation type="submission" date="2023-01" db="EMBL/GenBank/DDBJ databases">
        <title>Vibrio sp. KJ40-1 sp.nov, isolated from marine algae.</title>
        <authorList>
            <person name="Butt M."/>
            <person name="Kim J.M.J."/>
            <person name="Jeon C.O.C."/>
        </authorList>
    </citation>
    <scope>NUCLEOTIDE SEQUENCE [LARGE SCALE GENOMIC DNA]</scope>
    <source>
        <strain evidence="1 2">KJ40-1</strain>
    </source>
</reference>
<dbReference type="InterPro" id="IPR011990">
    <property type="entry name" value="TPR-like_helical_dom_sf"/>
</dbReference>
<name>A0ABT4YWL9_9VIBR</name>
<keyword evidence="2" id="KW-1185">Reference proteome</keyword>